<dbReference type="EMBL" id="LAVV01009404">
    <property type="protein sequence ID" value="KNZ50649.1"/>
    <property type="molecule type" value="Genomic_DNA"/>
</dbReference>
<sequence length="339" mass="38818">MSPFQKKKHKTIKISWHARQFIAISKNCQEIPRNFQALLASYRKLQGIAMHFLLQCQAVSWNFKAMPGSNSLKLPSIAQQFRECQSIPSIFQALPGSARKSLRVATEKEFELCRVINGSTICLFSFCDGLNREEWSLQNVMNFMKQMKFPNLFLIFLKSSFYWWGDVGKPVPCEKPHATSAAWQSCLRTFPVQNFPNQIFISSCPRHTFCHSYFAPRKSMHHFKRLPSFAAFVERHRVWPPSASDNCPRNVEIFTSRSRVVMNNARVSPNFSADWTVEWPEATCLGNAVLCDGEVIVCQITAKGAIFSREKSGNYATVEQYPPICWNFVSIPSHSHTCL</sequence>
<keyword evidence="2" id="KW-1185">Reference proteome</keyword>
<gene>
    <name evidence="1" type="ORF">VP01_4311g1</name>
</gene>
<evidence type="ECO:0000313" key="1">
    <source>
        <dbReference type="EMBL" id="KNZ50649.1"/>
    </source>
</evidence>
<reference evidence="1 2" key="1">
    <citation type="submission" date="2015-08" db="EMBL/GenBank/DDBJ databases">
        <title>Next Generation Sequencing and Analysis of the Genome of Puccinia sorghi L Schw, the Causal Agent of Maize Common Rust.</title>
        <authorList>
            <person name="Rochi L."/>
            <person name="Burguener G."/>
            <person name="Darino M."/>
            <person name="Turjanski A."/>
            <person name="Kreff E."/>
            <person name="Dieguez M.J."/>
            <person name="Sacco F."/>
        </authorList>
    </citation>
    <scope>NUCLEOTIDE SEQUENCE [LARGE SCALE GENOMIC DNA]</scope>
    <source>
        <strain evidence="1 2">RO10H11247</strain>
    </source>
</reference>
<dbReference type="AlphaFoldDB" id="A0A0L6UQ36"/>
<protein>
    <submittedName>
        <fullName evidence="1">Uncharacterized protein</fullName>
    </submittedName>
</protein>
<dbReference type="VEuPathDB" id="FungiDB:VP01_4311g1"/>
<proteinExistence type="predicted"/>
<evidence type="ECO:0000313" key="2">
    <source>
        <dbReference type="Proteomes" id="UP000037035"/>
    </source>
</evidence>
<accession>A0A0L6UQ36</accession>
<comment type="caution">
    <text evidence="1">The sequence shown here is derived from an EMBL/GenBank/DDBJ whole genome shotgun (WGS) entry which is preliminary data.</text>
</comment>
<dbReference type="Proteomes" id="UP000037035">
    <property type="component" value="Unassembled WGS sequence"/>
</dbReference>
<name>A0A0L6UQ36_9BASI</name>
<organism evidence="1 2">
    <name type="scientific">Puccinia sorghi</name>
    <dbReference type="NCBI Taxonomy" id="27349"/>
    <lineage>
        <taxon>Eukaryota</taxon>
        <taxon>Fungi</taxon>
        <taxon>Dikarya</taxon>
        <taxon>Basidiomycota</taxon>
        <taxon>Pucciniomycotina</taxon>
        <taxon>Pucciniomycetes</taxon>
        <taxon>Pucciniales</taxon>
        <taxon>Pucciniaceae</taxon>
        <taxon>Puccinia</taxon>
    </lineage>
</organism>